<accession>A0A8J7GQ27</accession>
<organism evidence="2 3">
    <name type="scientific">Longispora fulva</name>
    <dbReference type="NCBI Taxonomy" id="619741"/>
    <lineage>
        <taxon>Bacteria</taxon>
        <taxon>Bacillati</taxon>
        <taxon>Actinomycetota</taxon>
        <taxon>Actinomycetes</taxon>
        <taxon>Micromonosporales</taxon>
        <taxon>Micromonosporaceae</taxon>
        <taxon>Longispora</taxon>
    </lineage>
</organism>
<name>A0A8J7GQ27_9ACTN</name>
<evidence type="ECO:0000313" key="3">
    <source>
        <dbReference type="Proteomes" id="UP000622552"/>
    </source>
</evidence>
<dbReference type="EMBL" id="JADOUF010000001">
    <property type="protein sequence ID" value="MBG6141685.1"/>
    <property type="molecule type" value="Genomic_DNA"/>
</dbReference>
<proteinExistence type="predicted"/>
<comment type="caution">
    <text evidence="2">The sequence shown here is derived from an EMBL/GenBank/DDBJ whole genome shotgun (WGS) entry which is preliminary data.</text>
</comment>
<gene>
    <name evidence="2" type="ORF">IW245_007879</name>
</gene>
<feature type="signal peptide" evidence="1">
    <location>
        <begin position="1"/>
        <end position="31"/>
    </location>
</feature>
<feature type="chain" id="PRO_5035181795" evidence="1">
    <location>
        <begin position="32"/>
        <end position="144"/>
    </location>
</feature>
<sequence length="144" mass="14290">MRKIAQRGAAAAVLAGLATAGLMVAAGPASASTSTETCSSTFSGGNITYRVCVYTDGASAHSYAQVTGGSPFSPANVYTFGSSYVVGGAQLGRTSGPSRVYGNAQYFLGGDTVGCGATVKAEFSASANYGPFGPTVSVEKTVVC</sequence>
<protein>
    <submittedName>
        <fullName evidence="2">Uncharacterized protein</fullName>
    </submittedName>
</protein>
<dbReference type="AlphaFoldDB" id="A0A8J7GQ27"/>
<reference evidence="2" key="1">
    <citation type="submission" date="2020-11" db="EMBL/GenBank/DDBJ databases">
        <title>Sequencing the genomes of 1000 actinobacteria strains.</title>
        <authorList>
            <person name="Klenk H.-P."/>
        </authorList>
    </citation>
    <scope>NUCLEOTIDE SEQUENCE</scope>
    <source>
        <strain evidence="2">DSM 45356</strain>
    </source>
</reference>
<evidence type="ECO:0000313" key="2">
    <source>
        <dbReference type="EMBL" id="MBG6141685.1"/>
    </source>
</evidence>
<keyword evidence="3" id="KW-1185">Reference proteome</keyword>
<keyword evidence="1" id="KW-0732">Signal</keyword>
<dbReference type="Proteomes" id="UP000622552">
    <property type="component" value="Unassembled WGS sequence"/>
</dbReference>
<evidence type="ECO:0000256" key="1">
    <source>
        <dbReference type="SAM" id="SignalP"/>
    </source>
</evidence>
<dbReference type="RefSeq" id="WP_197008070.1">
    <property type="nucleotide sequence ID" value="NZ_BONS01000013.1"/>
</dbReference>